<dbReference type="RefSeq" id="WP_086334354.1">
    <property type="nucleotide sequence ID" value="NZ_CABHEA010000007.1"/>
</dbReference>
<accession>A0A242KWS9</accession>
<feature type="signal peptide" evidence="1">
    <location>
        <begin position="1"/>
        <end position="22"/>
    </location>
</feature>
<keyword evidence="1" id="KW-0732">Signal</keyword>
<feature type="chain" id="PRO_5038508167" evidence="1">
    <location>
        <begin position="23"/>
        <end position="76"/>
    </location>
</feature>
<dbReference type="Proteomes" id="UP000195024">
    <property type="component" value="Unassembled WGS sequence"/>
</dbReference>
<gene>
    <name evidence="2" type="ORF">A5802_000116</name>
</gene>
<dbReference type="PROSITE" id="PS51257">
    <property type="entry name" value="PROKAR_LIPOPROTEIN"/>
    <property type="match status" value="1"/>
</dbReference>
<evidence type="ECO:0000313" key="2">
    <source>
        <dbReference type="EMBL" id="OTP26405.1"/>
    </source>
</evidence>
<proteinExistence type="predicted"/>
<dbReference type="EMBL" id="NGMS01000001">
    <property type="protein sequence ID" value="OTP26405.1"/>
    <property type="molecule type" value="Genomic_DNA"/>
</dbReference>
<organism evidence="2 3">
    <name type="scientific">Enterococcus mundtii</name>
    <dbReference type="NCBI Taxonomy" id="53346"/>
    <lineage>
        <taxon>Bacteria</taxon>
        <taxon>Bacillati</taxon>
        <taxon>Bacillota</taxon>
        <taxon>Bacilli</taxon>
        <taxon>Lactobacillales</taxon>
        <taxon>Enterococcaceae</taxon>
        <taxon>Enterococcus</taxon>
    </lineage>
</organism>
<sequence>MMKKGTKYKGYLVLVCSVGLLAACSSETKDGDEAEMPKVKSERKVTIDGKEGTELVMDDGTVVQMFDEEVSEKEEE</sequence>
<evidence type="ECO:0000256" key="1">
    <source>
        <dbReference type="SAM" id="SignalP"/>
    </source>
</evidence>
<reference evidence="2 3" key="1">
    <citation type="submission" date="2017-05" db="EMBL/GenBank/DDBJ databases">
        <title>The Genome Sequence of Enterococcus mundtii 6B1_DIV0119.</title>
        <authorList>
            <consortium name="The Broad Institute Genomics Platform"/>
            <consortium name="The Broad Institute Genomic Center for Infectious Diseases"/>
            <person name="Earl A."/>
            <person name="Manson A."/>
            <person name="Schwartman J."/>
            <person name="Gilmore M."/>
            <person name="Abouelleil A."/>
            <person name="Cao P."/>
            <person name="Chapman S."/>
            <person name="Cusick C."/>
            <person name="Shea T."/>
            <person name="Young S."/>
            <person name="Neafsey D."/>
            <person name="Nusbaum C."/>
            <person name="Birren B."/>
        </authorList>
    </citation>
    <scope>NUCLEOTIDE SEQUENCE [LARGE SCALE GENOMIC DNA]</scope>
    <source>
        <strain evidence="2 3">6B1_DIV0119</strain>
    </source>
</reference>
<dbReference type="AlphaFoldDB" id="A0A242KWS9"/>
<protein>
    <submittedName>
        <fullName evidence="2">Uncharacterized protein</fullName>
    </submittedName>
</protein>
<comment type="caution">
    <text evidence="2">The sequence shown here is derived from an EMBL/GenBank/DDBJ whole genome shotgun (WGS) entry which is preliminary data.</text>
</comment>
<name>A0A242KWS9_ENTMU</name>
<evidence type="ECO:0000313" key="3">
    <source>
        <dbReference type="Proteomes" id="UP000195024"/>
    </source>
</evidence>